<evidence type="ECO:0000259" key="7">
    <source>
        <dbReference type="Pfam" id="PF02687"/>
    </source>
</evidence>
<feature type="transmembrane region" description="Helical" evidence="6">
    <location>
        <begin position="289"/>
        <end position="311"/>
    </location>
</feature>
<reference evidence="9 10" key="1">
    <citation type="submission" date="2020-08" db="EMBL/GenBank/DDBJ databases">
        <title>Genomic Encyclopedia of Type Strains, Phase IV (KMG-IV): sequencing the most valuable type-strain genomes for metagenomic binning, comparative biology and taxonomic classification.</title>
        <authorList>
            <person name="Goeker M."/>
        </authorList>
    </citation>
    <scope>NUCLEOTIDE SEQUENCE [LARGE SCALE GENOMIC DNA]</scope>
    <source>
        <strain evidence="9 10">YC6723</strain>
    </source>
</reference>
<dbReference type="Pfam" id="PF02687">
    <property type="entry name" value="FtsX"/>
    <property type="match status" value="2"/>
</dbReference>
<comment type="caution">
    <text evidence="9">The sequence shown here is derived from an EMBL/GenBank/DDBJ whole genome shotgun (WGS) entry which is preliminary data.</text>
</comment>
<dbReference type="PANTHER" id="PTHR30572">
    <property type="entry name" value="MEMBRANE COMPONENT OF TRANSPORTER-RELATED"/>
    <property type="match status" value="1"/>
</dbReference>
<evidence type="ECO:0000313" key="10">
    <source>
        <dbReference type="Proteomes" id="UP000529795"/>
    </source>
</evidence>
<dbReference type="InterPro" id="IPR003838">
    <property type="entry name" value="ABC3_permease_C"/>
</dbReference>
<accession>A0A840FR56</accession>
<evidence type="ECO:0000256" key="1">
    <source>
        <dbReference type="ARBA" id="ARBA00004651"/>
    </source>
</evidence>
<feature type="transmembrane region" description="Helical" evidence="6">
    <location>
        <begin position="748"/>
        <end position="771"/>
    </location>
</feature>
<evidence type="ECO:0000256" key="3">
    <source>
        <dbReference type="ARBA" id="ARBA00022692"/>
    </source>
</evidence>
<evidence type="ECO:0000313" key="9">
    <source>
        <dbReference type="EMBL" id="MBB4155755.1"/>
    </source>
</evidence>
<evidence type="ECO:0000256" key="4">
    <source>
        <dbReference type="ARBA" id="ARBA00022989"/>
    </source>
</evidence>
<feature type="domain" description="MacB-like periplasmic core" evidence="8">
    <location>
        <begin position="443"/>
        <end position="671"/>
    </location>
</feature>
<dbReference type="GO" id="GO:0005886">
    <property type="term" value="C:plasma membrane"/>
    <property type="evidence" value="ECO:0007669"/>
    <property type="project" value="UniProtKB-SubCell"/>
</dbReference>
<feature type="domain" description="ABC3 transporter permease C-terminal" evidence="7">
    <location>
        <begin position="297"/>
        <end position="414"/>
    </location>
</feature>
<feature type="domain" description="MacB-like periplasmic core" evidence="8">
    <location>
        <begin position="21"/>
        <end position="241"/>
    </location>
</feature>
<evidence type="ECO:0000259" key="8">
    <source>
        <dbReference type="Pfam" id="PF12704"/>
    </source>
</evidence>
<protein>
    <submittedName>
        <fullName evidence="9">Putative ABC transport system permease protein</fullName>
    </submittedName>
</protein>
<keyword evidence="10" id="KW-1185">Reference proteome</keyword>
<evidence type="ECO:0000256" key="6">
    <source>
        <dbReference type="SAM" id="Phobius"/>
    </source>
</evidence>
<gene>
    <name evidence="9" type="ORF">GGQ80_003680</name>
</gene>
<feature type="domain" description="ABC3 transporter permease C-terminal" evidence="7">
    <location>
        <begin position="708"/>
        <end position="818"/>
    </location>
</feature>
<dbReference type="InterPro" id="IPR025857">
    <property type="entry name" value="MacB_PCD"/>
</dbReference>
<keyword evidence="2" id="KW-1003">Cell membrane</keyword>
<feature type="transmembrane region" description="Helical" evidence="6">
    <location>
        <begin position="386"/>
        <end position="409"/>
    </location>
</feature>
<dbReference type="PANTHER" id="PTHR30572:SF18">
    <property type="entry name" value="ABC-TYPE MACROLIDE FAMILY EXPORT SYSTEM PERMEASE COMPONENT 2"/>
    <property type="match status" value="1"/>
</dbReference>
<dbReference type="AlphaFoldDB" id="A0A840FR56"/>
<keyword evidence="4 6" id="KW-1133">Transmembrane helix</keyword>
<feature type="transmembrane region" description="Helical" evidence="6">
    <location>
        <begin position="20"/>
        <end position="41"/>
    </location>
</feature>
<name>A0A840FR56_9SPHN</name>
<proteinExistence type="predicted"/>
<evidence type="ECO:0000256" key="5">
    <source>
        <dbReference type="ARBA" id="ARBA00023136"/>
    </source>
</evidence>
<dbReference type="Pfam" id="PF12704">
    <property type="entry name" value="MacB_PCD"/>
    <property type="match status" value="2"/>
</dbReference>
<evidence type="ECO:0000256" key="2">
    <source>
        <dbReference type="ARBA" id="ARBA00022475"/>
    </source>
</evidence>
<feature type="transmembrane region" description="Helical" evidence="6">
    <location>
        <begin position="704"/>
        <end position="727"/>
    </location>
</feature>
<feature type="transmembrane region" description="Helical" evidence="6">
    <location>
        <begin position="338"/>
        <end position="361"/>
    </location>
</feature>
<dbReference type="EMBL" id="JACIEV010000025">
    <property type="protein sequence ID" value="MBB4155755.1"/>
    <property type="molecule type" value="Genomic_DNA"/>
</dbReference>
<keyword evidence="3 6" id="KW-0812">Transmembrane</keyword>
<dbReference type="Proteomes" id="UP000529795">
    <property type="component" value="Unassembled WGS sequence"/>
</dbReference>
<dbReference type="RefSeq" id="WP_183987515.1">
    <property type="nucleotide sequence ID" value="NZ_JACIEV010000025.1"/>
</dbReference>
<dbReference type="InterPro" id="IPR050250">
    <property type="entry name" value="Macrolide_Exporter_MacB"/>
</dbReference>
<keyword evidence="5 6" id="KW-0472">Membrane</keyword>
<organism evidence="9 10">
    <name type="scientific">Sphingomonas jinjuensis</name>
    <dbReference type="NCBI Taxonomy" id="535907"/>
    <lineage>
        <taxon>Bacteria</taxon>
        <taxon>Pseudomonadati</taxon>
        <taxon>Pseudomonadota</taxon>
        <taxon>Alphaproteobacteria</taxon>
        <taxon>Sphingomonadales</taxon>
        <taxon>Sphingomonadaceae</taxon>
        <taxon>Sphingomonas</taxon>
    </lineage>
</organism>
<feature type="transmembrane region" description="Helical" evidence="6">
    <location>
        <begin position="791"/>
        <end position="810"/>
    </location>
</feature>
<comment type="subcellular location">
    <subcellularLocation>
        <location evidence="1">Cell membrane</location>
        <topology evidence="1">Multi-pass membrane protein</topology>
    </subcellularLocation>
</comment>
<sequence length="827" mass="89240">MWRNYLTTGARALLKNRTYAAITVFGLALGLAAAMLILLYVRDQLSYDRAVPGGNDVYQLQETFVALRNGKDATQQSTPYVTGPAMVKDFPQVVAAAYMQNTSMIALERGQPLRTEVSLVGPAYFKVFPQRFIHGDAATALRDANSLVVGAKRAVTLFGTTDAVGRTLTMLKRDQQISYRVTAVVADPPRNSHNQASMFALFTADRLSPGEDTNWGWTNGYNYVRLRPGTDVAPINAQMQAWADRNAPKETVDGKLVRQAENAKFRLVALPDIHLSGACCGPSGSGMSWTTITTFSILAVLILFMACVNFTNLATARASQRAREVALRKVLGASRRQLVAQFLVESLIVATMATLVGLGLVELGLPWLRQFLDASIPLHYLGADGILLPAIGLTLLVGLVGGLYPAFYLTRFQPAQVLKANRSAADTPGSGRLRNALVVCQFAISIGLIAATAIVFAQMRHTLSADPGFRREGIIQIANMTRAQVTPSIAALEQEIGRVKGVEEVALTSIAMNTPMRSSTSLVQAGRPADDIGVYRVGYGFFETMGMHLLAGRTLSQTRALDDATMIDDPEASQKLFERGMNIVVTASALTKLGVATPAAAIGKTVGLGINGFNDISQPATIVGVVADPRFRGVREPLDATAFYHTDANLSFLTVRFADPDPAAVMARIGAAWKRVVSNVPFEAQFADDAAAELYRADQALGTMFAGFALLAVLIGCLGLFGLAAFTAERRTKEIGIRKVLGARTRDIVRLLVWQFSKPVLVANIIAWPLAWWAMRAWLNGFDDRIALTPLPFLLAGLLALVIAIVTVAGHATRVARAKPITALRYE</sequence>
<feature type="transmembrane region" description="Helical" evidence="6">
    <location>
        <begin position="436"/>
        <end position="457"/>
    </location>
</feature>
<dbReference type="GO" id="GO:0022857">
    <property type="term" value="F:transmembrane transporter activity"/>
    <property type="evidence" value="ECO:0007669"/>
    <property type="project" value="TreeGrafter"/>
</dbReference>